<evidence type="ECO:0000313" key="2">
    <source>
        <dbReference type="EMBL" id="OYN79958.1"/>
    </source>
</evidence>
<keyword evidence="1" id="KW-1133">Transmembrane helix</keyword>
<name>A0A255DKN4_9MYCO</name>
<organism evidence="2 3">
    <name type="scientific">Mycolicibacterium sphagni</name>
    <dbReference type="NCBI Taxonomy" id="1786"/>
    <lineage>
        <taxon>Bacteria</taxon>
        <taxon>Bacillati</taxon>
        <taxon>Actinomycetota</taxon>
        <taxon>Actinomycetes</taxon>
        <taxon>Mycobacteriales</taxon>
        <taxon>Mycobacteriaceae</taxon>
        <taxon>Mycolicibacterium</taxon>
    </lineage>
</organism>
<feature type="transmembrane region" description="Helical" evidence="1">
    <location>
        <begin position="42"/>
        <end position="63"/>
    </location>
</feature>
<accession>A0A255DKN4</accession>
<reference evidence="2 3" key="1">
    <citation type="submission" date="2017-07" db="EMBL/GenBank/DDBJ databases">
        <title>The new phylogeny of genus Mycobacterium.</title>
        <authorList>
            <person name="Tortoli E."/>
            <person name="Trovato A."/>
            <person name="Cirillo D.M."/>
        </authorList>
    </citation>
    <scope>NUCLEOTIDE SEQUENCE [LARGE SCALE GENOMIC DNA]</scope>
    <source>
        <strain evidence="2 3">ATCC 33027</strain>
    </source>
</reference>
<dbReference type="OrthoDB" id="4640935at2"/>
<comment type="caution">
    <text evidence="2">The sequence shown here is derived from an EMBL/GenBank/DDBJ whole genome shotgun (WGS) entry which is preliminary data.</text>
</comment>
<dbReference type="AlphaFoldDB" id="A0A255DKN4"/>
<protein>
    <submittedName>
        <fullName evidence="2">Uncharacterized protein</fullName>
    </submittedName>
</protein>
<dbReference type="RefSeq" id="WP_094479309.1">
    <property type="nucleotide sequence ID" value="NZ_JACKSC010000333.1"/>
</dbReference>
<keyword evidence="1" id="KW-0472">Membrane</keyword>
<keyword evidence="1" id="KW-0812">Transmembrane</keyword>
<evidence type="ECO:0000256" key="1">
    <source>
        <dbReference type="SAM" id="Phobius"/>
    </source>
</evidence>
<evidence type="ECO:0000313" key="3">
    <source>
        <dbReference type="Proteomes" id="UP000216063"/>
    </source>
</evidence>
<dbReference type="Proteomes" id="UP000216063">
    <property type="component" value="Unassembled WGS sequence"/>
</dbReference>
<gene>
    <name evidence="2" type="ORF">CG716_10890</name>
</gene>
<sequence>MIAIALFVASGLLFLLAGYRRERGIPEGGSRRPDHTTAFLRLQALCTAIGAVTVAVVHMVTFVS</sequence>
<proteinExistence type="predicted"/>
<dbReference type="EMBL" id="NOZR01000007">
    <property type="protein sequence ID" value="OYN79958.1"/>
    <property type="molecule type" value="Genomic_DNA"/>
</dbReference>
<keyword evidence="3" id="KW-1185">Reference proteome</keyword>